<dbReference type="InterPro" id="IPR031311">
    <property type="entry name" value="CHIT_BIND_RR_consensus"/>
</dbReference>
<dbReference type="PANTHER" id="PTHR12236:SF79">
    <property type="entry name" value="CUTICULAR PROTEIN 50CB-RELATED"/>
    <property type="match status" value="1"/>
</dbReference>
<evidence type="ECO:0000313" key="5">
    <source>
        <dbReference type="Proteomes" id="UP001234178"/>
    </source>
</evidence>
<dbReference type="EMBL" id="JAOYFB010000003">
    <property type="protein sequence ID" value="KAK4010916.1"/>
    <property type="molecule type" value="Genomic_DNA"/>
</dbReference>
<dbReference type="KEGG" id="dmk:116921516"/>
<evidence type="ECO:0000313" key="3">
    <source>
        <dbReference type="EMBL" id="JAN65546.1"/>
    </source>
</evidence>
<sequence>MQLLFQQQSLHISKKKMKVLIALAVLVVVAVSVNSQNYPKYPKPTYPSAAYSPSAYPKPSYPNPSYDYAPVPYNFAYAVKDDYTYNDFGHQETSDGYAKTGTYYVLLPDGRMQTVNYKADENGYVADVSYKGEAKYPEYKPAYTKPAYPSYQPAYPASSYPSAPAYPAYKPDYPKYN</sequence>
<dbReference type="GO" id="GO:0031012">
    <property type="term" value="C:extracellular matrix"/>
    <property type="evidence" value="ECO:0007669"/>
    <property type="project" value="TreeGrafter"/>
</dbReference>
<name>A0A0P6GRW6_9CRUS</name>
<dbReference type="InterPro" id="IPR051217">
    <property type="entry name" value="Insect_Cuticle_Struc_Prot"/>
</dbReference>
<dbReference type="AlphaFoldDB" id="A0A0P6GRW6"/>
<organism evidence="3">
    <name type="scientific">Daphnia magna</name>
    <dbReference type="NCBI Taxonomy" id="35525"/>
    <lineage>
        <taxon>Eukaryota</taxon>
        <taxon>Metazoa</taxon>
        <taxon>Ecdysozoa</taxon>
        <taxon>Arthropoda</taxon>
        <taxon>Crustacea</taxon>
        <taxon>Branchiopoda</taxon>
        <taxon>Diplostraca</taxon>
        <taxon>Cladocera</taxon>
        <taxon>Anomopoda</taxon>
        <taxon>Daphniidae</taxon>
        <taxon>Daphnia</taxon>
    </lineage>
</organism>
<reference evidence="3" key="1">
    <citation type="submission" date="2015-10" db="EMBL/GenBank/DDBJ databases">
        <title>EvidentialGene: Evidence-directed Construction of Complete mRNA Transcriptomes without Genomes.</title>
        <authorList>
            <person name="Gilbert D.G."/>
        </authorList>
    </citation>
    <scope>NUCLEOTIDE SEQUENCE</scope>
</reference>
<evidence type="ECO:0000256" key="2">
    <source>
        <dbReference type="PROSITE-ProRule" id="PRU00497"/>
    </source>
</evidence>
<dbReference type="EMBL" id="GDIQ01029191">
    <property type="protein sequence ID" value="JAN65546.1"/>
    <property type="molecule type" value="Transcribed_RNA"/>
</dbReference>
<dbReference type="GO" id="GO:0042302">
    <property type="term" value="F:structural constituent of cuticle"/>
    <property type="evidence" value="ECO:0007669"/>
    <property type="project" value="UniProtKB-UniRule"/>
</dbReference>
<dbReference type="GO" id="GO:0005615">
    <property type="term" value="C:extracellular space"/>
    <property type="evidence" value="ECO:0007669"/>
    <property type="project" value="TreeGrafter"/>
</dbReference>
<dbReference type="OrthoDB" id="6423516at2759"/>
<gene>
    <name evidence="4" type="ORF">OUZ56_020038</name>
</gene>
<reference evidence="4 5" key="2">
    <citation type="journal article" date="2023" name="Nucleic Acids Res.">
        <title>The hologenome of Daphnia magna reveals possible DNA methylation and microbiome-mediated evolution of the host genome.</title>
        <authorList>
            <person name="Chaturvedi A."/>
            <person name="Li X."/>
            <person name="Dhandapani V."/>
            <person name="Marshall H."/>
            <person name="Kissane S."/>
            <person name="Cuenca-Cambronero M."/>
            <person name="Asole G."/>
            <person name="Calvet F."/>
            <person name="Ruiz-Romero M."/>
            <person name="Marangio P."/>
            <person name="Guigo R."/>
            <person name="Rago D."/>
            <person name="Mirbahai L."/>
            <person name="Eastwood N."/>
            <person name="Colbourne J.K."/>
            <person name="Zhou J."/>
            <person name="Mallon E."/>
            <person name="Orsini L."/>
        </authorList>
    </citation>
    <scope>NUCLEOTIDE SEQUENCE [LARGE SCALE GENOMIC DNA]</scope>
    <source>
        <strain evidence="4">LRV0_1</strain>
    </source>
</reference>
<accession>A0A0P6GRW6</accession>
<keyword evidence="1 2" id="KW-0193">Cuticle</keyword>
<keyword evidence="5" id="KW-1185">Reference proteome</keyword>
<dbReference type="Pfam" id="PF00379">
    <property type="entry name" value="Chitin_bind_4"/>
    <property type="match status" value="1"/>
</dbReference>
<proteinExistence type="predicted"/>
<dbReference type="PROSITE" id="PS51155">
    <property type="entry name" value="CHIT_BIND_RR_2"/>
    <property type="match status" value="1"/>
</dbReference>
<protein>
    <submittedName>
        <fullName evidence="3">Cuticle protein</fullName>
    </submittedName>
</protein>
<dbReference type="InterPro" id="IPR000618">
    <property type="entry name" value="Insect_cuticle"/>
</dbReference>
<evidence type="ECO:0000313" key="4">
    <source>
        <dbReference type="EMBL" id="KAK4010916.1"/>
    </source>
</evidence>
<dbReference type="PANTHER" id="PTHR12236">
    <property type="entry name" value="STRUCTURAL CONTITUENT OF CUTICLE"/>
    <property type="match status" value="1"/>
</dbReference>
<evidence type="ECO:0000256" key="1">
    <source>
        <dbReference type="ARBA" id="ARBA00022460"/>
    </source>
</evidence>
<dbReference type="Proteomes" id="UP001234178">
    <property type="component" value="Unassembled WGS sequence"/>
</dbReference>
<dbReference type="PROSITE" id="PS00233">
    <property type="entry name" value="CHIT_BIND_RR_1"/>
    <property type="match status" value="1"/>
</dbReference>